<keyword evidence="2" id="KW-1185">Reference proteome</keyword>
<organism evidence="1 2">
    <name type="scientific">Nephila pilipes</name>
    <name type="common">Giant wood spider</name>
    <name type="synonym">Nephila maculata</name>
    <dbReference type="NCBI Taxonomy" id="299642"/>
    <lineage>
        <taxon>Eukaryota</taxon>
        <taxon>Metazoa</taxon>
        <taxon>Ecdysozoa</taxon>
        <taxon>Arthropoda</taxon>
        <taxon>Chelicerata</taxon>
        <taxon>Arachnida</taxon>
        <taxon>Araneae</taxon>
        <taxon>Araneomorphae</taxon>
        <taxon>Entelegynae</taxon>
        <taxon>Araneoidea</taxon>
        <taxon>Nephilidae</taxon>
        <taxon>Nephila</taxon>
    </lineage>
</organism>
<accession>A0A8X6QCK4</accession>
<dbReference type="Proteomes" id="UP000887013">
    <property type="component" value="Unassembled WGS sequence"/>
</dbReference>
<gene>
    <name evidence="1" type="ORF">NPIL_605191</name>
</gene>
<name>A0A8X6QCK4_NEPPI</name>
<dbReference type="OrthoDB" id="6516490at2759"/>
<dbReference type="AlphaFoldDB" id="A0A8X6QCK4"/>
<evidence type="ECO:0000313" key="2">
    <source>
        <dbReference type="Proteomes" id="UP000887013"/>
    </source>
</evidence>
<proteinExistence type="predicted"/>
<protein>
    <submittedName>
        <fullName evidence="1">Uncharacterized protein</fullName>
    </submittedName>
</protein>
<evidence type="ECO:0000313" key="1">
    <source>
        <dbReference type="EMBL" id="GFU06721.1"/>
    </source>
</evidence>
<reference evidence="1" key="1">
    <citation type="submission" date="2020-08" db="EMBL/GenBank/DDBJ databases">
        <title>Multicomponent nature underlies the extraordinary mechanical properties of spider dragline silk.</title>
        <authorList>
            <person name="Kono N."/>
            <person name="Nakamura H."/>
            <person name="Mori M."/>
            <person name="Yoshida Y."/>
            <person name="Ohtoshi R."/>
            <person name="Malay A.D."/>
            <person name="Moran D.A.P."/>
            <person name="Tomita M."/>
            <person name="Numata K."/>
            <person name="Arakawa K."/>
        </authorList>
    </citation>
    <scope>NUCLEOTIDE SEQUENCE</scope>
</reference>
<dbReference type="EMBL" id="BMAW01077518">
    <property type="protein sequence ID" value="GFU06721.1"/>
    <property type="molecule type" value="Genomic_DNA"/>
</dbReference>
<sequence>MQLCVFERNFIKAEECSKTAQEALVATKSERARQEGKNMPKLRKGDACNYFKLKDHWIRREEKWPRRPSKTTLYDMMKISAAEFGSQVSEAHPCIYIHERKSRKLLIVLYVNDGLIAAIYQLDFEMFTKELKAKFKISVGETSCFLDLEIESI</sequence>
<comment type="caution">
    <text evidence="1">The sequence shown here is derived from an EMBL/GenBank/DDBJ whole genome shotgun (WGS) entry which is preliminary data.</text>
</comment>